<reference evidence="2 3" key="1">
    <citation type="submission" date="2014-06" db="EMBL/GenBank/DDBJ databases">
        <authorList>
            <person name="Swart Estienne"/>
        </authorList>
    </citation>
    <scope>NUCLEOTIDE SEQUENCE [LARGE SCALE GENOMIC DNA]</scope>
    <source>
        <strain evidence="2 3">130c</strain>
    </source>
</reference>
<evidence type="ECO:0000313" key="2">
    <source>
        <dbReference type="EMBL" id="CDW83380.1"/>
    </source>
</evidence>
<accession>A0A078ALZ3</accession>
<evidence type="ECO:0000313" key="3">
    <source>
        <dbReference type="Proteomes" id="UP000039865"/>
    </source>
</evidence>
<name>A0A078ALZ3_STYLE</name>
<keyword evidence="3" id="KW-1185">Reference proteome</keyword>
<evidence type="ECO:0000256" key="1">
    <source>
        <dbReference type="SAM" id="MobiDB-lite"/>
    </source>
</evidence>
<dbReference type="EMBL" id="CCKQ01011806">
    <property type="protein sequence ID" value="CDW83380.1"/>
    <property type="molecule type" value="Genomic_DNA"/>
</dbReference>
<dbReference type="InParanoid" id="A0A078ALZ3"/>
<gene>
    <name evidence="2" type="primary">Contig7345.g7844</name>
    <name evidence="2" type="ORF">STYLEM_12425</name>
</gene>
<proteinExistence type="predicted"/>
<dbReference type="Proteomes" id="UP000039865">
    <property type="component" value="Unassembled WGS sequence"/>
</dbReference>
<protein>
    <submittedName>
        <fullName evidence="2">Uncharacterized protein</fullName>
    </submittedName>
</protein>
<organism evidence="2 3">
    <name type="scientific">Stylonychia lemnae</name>
    <name type="common">Ciliate</name>
    <dbReference type="NCBI Taxonomy" id="5949"/>
    <lineage>
        <taxon>Eukaryota</taxon>
        <taxon>Sar</taxon>
        <taxon>Alveolata</taxon>
        <taxon>Ciliophora</taxon>
        <taxon>Intramacronucleata</taxon>
        <taxon>Spirotrichea</taxon>
        <taxon>Stichotrichia</taxon>
        <taxon>Sporadotrichida</taxon>
        <taxon>Oxytrichidae</taxon>
        <taxon>Stylonychinae</taxon>
        <taxon>Stylonychia</taxon>
    </lineage>
</organism>
<sequence>MKGKKAHKEGAITAPDFNSKYFSKHYIEVVKEKPLLDRERSPMEIIKEVYDSNTEQIKKQSELLNRTFKNGNAAGEKAFDSNKADVLLRDDFLDTYFKNTYVEWGMRQFQEKAKAIADYIANQEQSTGSLDNLISNLHKTYVNHEQKEQEEQNPETEQKVNPLKKN</sequence>
<dbReference type="AlphaFoldDB" id="A0A078ALZ3"/>
<feature type="region of interest" description="Disordered" evidence="1">
    <location>
        <begin position="144"/>
        <end position="166"/>
    </location>
</feature>